<proteinExistence type="inferred from homology"/>
<feature type="binding site" evidence="7">
    <location>
        <position position="318"/>
    </location>
    <ligand>
        <name>Fe(3+)</name>
        <dbReference type="ChEBI" id="CHEBI:29034"/>
    </ligand>
</feature>
<dbReference type="PANTHER" id="PTHR42752:SF1">
    <property type="entry name" value="IMIDAZOLONEPROPIONASE-RELATED"/>
    <property type="match status" value="1"/>
</dbReference>
<dbReference type="InterPro" id="IPR032466">
    <property type="entry name" value="Metal_Hydrolase"/>
</dbReference>
<feature type="binding site" evidence="7">
    <location>
        <position position="323"/>
    </location>
    <ligand>
        <name>4-imidazolone-5-propanoate</name>
        <dbReference type="ChEBI" id="CHEBI:77893"/>
    </ligand>
</feature>
<keyword evidence="6 7" id="KW-0408">Iron</keyword>
<evidence type="ECO:0000313" key="10">
    <source>
        <dbReference type="Proteomes" id="UP000643610"/>
    </source>
</evidence>
<evidence type="ECO:0000313" key="9">
    <source>
        <dbReference type="EMBL" id="MBC3831163.1"/>
    </source>
</evidence>
<comment type="catalytic activity">
    <reaction evidence="7">
        <text>4-imidazolone-5-propanoate + H2O = N-formimidoyl-L-glutamate</text>
        <dbReference type="Rhea" id="RHEA:23660"/>
        <dbReference type="ChEBI" id="CHEBI:15377"/>
        <dbReference type="ChEBI" id="CHEBI:58928"/>
        <dbReference type="ChEBI" id="CHEBI:77893"/>
        <dbReference type="EC" id="3.5.2.7"/>
    </reaction>
</comment>
<evidence type="ECO:0000256" key="1">
    <source>
        <dbReference type="ARBA" id="ARBA00012864"/>
    </source>
</evidence>
<accession>A0ABR6XNT8</accession>
<feature type="binding site" evidence="7">
    <location>
        <position position="318"/>
    </location>
    <ligand>
        <name>Zn(2+)</name>
        <dbReference type="ChEBI" id="CHEBI:29105"/>
    </ligand>
</feature>
<keyword evidence="4 7" id="KW-0369">Histidine metabolism</keyword>
<evidence type="ECO:0000259" key="8">
    <source>
        <dbReference type="Pfam" id="PF01979"/>
    </source>
</evidence>
<dbReference type="CDD" id="cd01296">
    <property type="entry name" value="Imidazolone-5PH"/>
    <property type="match status" value="1"/>
</dbReference>
<feature type="binding site" evidence="7">
    <location>
        <position position="145"/>
    </location>
    <ligand>
        <name>N-formimidoyl-L-glutamate</name>
        <dbReference type="ChEBI" id="CHEBI:58928"/>
    </ligand>
</feature>
<comment type="cofactor">
    <cofactor evidence="7">
        <name>Zn(2+)</name>
        <dbReference type="ChEBI" id="CHEBI:29105"/>
    </cofactor>
    <cofactor evidence="7">
        <name>Fe(3+)</name>
        <dbReference type="ChEBI" id="CHEBI:29034"/>
    </cofactor>
    <text evidence="7">Binds 1 zinc or iron ion per subunit.</text>
</comment>
<dbReference type="Proteomes" id="UP000643610">
    <property type="component" value="Unassembled WGS sequence"/>
</dbReference>
<comment type="subcellular location">
    <subcellularLocation>
        <location evidence="7">Cytoplasm</location>
    </subcellularLocation>
</comment>
<dbReference type="PANTHER" id="PTHR42752">
    <property type="entry name" value="IMIDAZOLONEPROPIONASE"/>
    <property type="match status" value="1"/>
</dbReference>
<feature type="binding site" evidence="7">
    <location>
        <position position="246"/>
    </location>
    <ligand>
        <name>4-imidazolone-5-propanoate</name>
        <dbReference type="ChEBI" id="CHEBI:77893"/>
    </ligand>
</feature>
<organism evidence="9 10">
    <name type="scientific">Undibacterium amnicola</name>
    <dbReference type="NCBI Taxonomy" id="1834038"/>
    <lineage>
        <taxon>Bacteria</taxon>
        <taxon>Pseudomonadati</taxon>
        <taxon>Pseudomonadota</taxon>
        <taxon>Betaproteobacteria</taxon>
        <taxon>Burkholderiales</taxon>
        <taxon>Oxalobacteraceae</taxon>
        <taxon>Undibacterium</taxon>
    </lineage>
</organism>
<feature type="binding site" evidence="7">
    <location>
        <position position="73"/>
    </location>
    <ligand>
        <name>Zn(2+)</name>
        <dbReference type="ChEBI" id="CHEBI:29105"/>
    </ligand>
</feature>
<feature type="binding site" evidence="7">
    <location>
        <position position="320"/>
    </location>
    <ligand>
        <name>N-formimidoyl-L-glutamate</name>
        <dbReference type="ChEBI" id="CHEBI:58928"/>
    </ligand>
</feature>
<feature type="binding site" evidence="7">
    <location>
        <position position="82"/>
    </location>
    <ligand>
        <name>4-imidazolone-5-propanoate</name>
        <dbReference type="ChEBI" id="CHEBI:77893"/>
    </ligand>
</feature>
<feature type="binding site" evidence="7">
    <location>
        <position position="243"/>
    </location>
    <ligand>
        <name>Zn(2+)</name>
        <dbReference type="ChEBI" id="CHEBI:29105"/>
    </ligand>
</feature>
<dbReference type="GO" id="GO:0050480">
    <property type="term" value="F:imidazolonepropionase activity"/>
    <property type="evidence" value="ECO:0007669"/>
    <property type="project" value="UniProtKB-EC"/>
</dbReference>
<dbReference type="Gene3D" id="2.30.40.10">
    <property type="entry name" value="Urease, subunit C, domain 1"/>
    <property type="match status" value="1"/>
</dbReference>
<dbReference type="EMBL" id="JACOFU010000002">
    <property type="protein sequence ID" value="MBC3831163.1"/>
    <property type="molecule type" value="Genomic_DNA"/>
</dbReference>
<dbReference type="HAMAP" id="MF_00372">
    <property type="entry name" value="HutI"/>
    <property type="match status" value="1"/>
</dbReference>
<keyword evidence="3 7" id="KW-0378">Hydrolase</keyword>
<comment type="pathway">
    <text evidence="7">Amino-acid degradation; L-histidine degradation into L-glutamate; N-formimidoyl-L-glutamate from L-histidine: step 3/3.</text>
</comment>
<feature type="binding site" evidence="7">
    <location>
        <position position="243"/>
    </location>
    <ligand>
        <name>Fe(3+)</name>
        <dbReference type="ChEBI" id="CHEBI:29034"/>
    </ligand>
</feature>
<feature type="domain" description="Amidohydrolase-related" evidence="8">
    <location>
        <begin position="65"/>
        <end position="383"/>
    </location>
</feature>
<keyword evidence="7" id="KW-0963">Cytoplasm</keyword>
<dbReference type="SUPFAM" id="SSF51338">
    <property type="entry name" value="Composite domain of metallo-dependent hydrolases"/>
    <property type="match status" value="1"/>
</dbReference>
<feature type="binding site" evidence="7">
    <location>
        <position position="75"/>
    </location>
    <ligand>
        <name>Fe(3+)</name>
        <dbReference type="ChEBI" id="CHEBI:29034"/>
    </ligand>
</feature>
<evidence type="ECO:0000256" key="4">
    <source>
        <dbReference type="ARBA" id="ARBA00022808"/>
    </source>
</evidence>
<feature type="binding site" evidence="7">
    <location>
        <position position="178"/>
    </location>
    <ligand>
        <name>4-imidazolone-5-propanoate</name>
        <dbReference type="ChEBI" id="CHEBI:77893"/>
    </ligand>
</feature>
<comment type="similarity">
    <text evidence="7">Belongs to the metallo-dependent hydrolases superfamily. HutI family.</text>
</comment>
<feature type="binding site" evidence="7">
    <location>
        <position position="75"/>
    </location>
    <ligand>
        <name>Zn(2+)</name>
        <dbReference type="ChEBI" id="CHEBI:29105"/>
    </ligand>
</feature>
<dbReference type="RefSeq" id="WP_186890185.1">
    <property type="nucleotide sequence ID" value="NZ_JACOFU010000002.1"/>
</dbReference>
<dbReference type="NCBIfam" id="TIGR01224">
    <property type="entry name" value="hutI"/>
    <property type="match status" value="1"/>
</dbReference>
<keyword evidence="2 7" id="KW-0479">Metal-binding</keyword>
<dbReference type="InterPro" id="IPR011059">
    <property type="entry name" value="Metal-dep_hydrolase_composite"/>
</dbReference>
<comment type="function">
    <text evidence="7">Catalyzes the hydrolytic cleavage of the carbon-nitrogen bond in imidazolone-5-propanoate to yield N-formimidoyl-L-glutamate. It is the third step in the universal histidine degradation pathway.</text>
</comment>
<dbReference type="SUPFAM" id="SSF51556">
    <property type="entry name" value="Metallo-dependent hydrolases"/>
    <property type="match status" value="1"/>
</dbReference>
<evidence type="ECO:0000256" key="3">
    <source>
        <dbReference type="ARBA" id="ARBA00022801"/>
    </source>
</evidence>
<evidence type="ECO:0000256" key="7">
    <source>
        <dbReference type="HAMAP-Rule" id="MF_00372"/>
    </source>
</evidence>
<evidence type="ECO:0000256" key="6">
    <source>
        <dbReference type="ARBA" id="ARBA00023004"/>
    </source>
</evidence>
<dbReference type="Pfam" id="PF01979">
    <property type="entry name" value="Amidohydro_1"/>
    <property type="match status" value="1"/>
</dbReference>
<dbReference type="InterPro" id="IPR006680">
    <property type="entry name" value="Amidohydro-rel"/>
</dbReference>
<dbReference type="EC" id="3.5.2.7" evidence="1 7"/>
<comment type="caution">
    <text evidence="9">The sequence shown here is derived from an EMBL/GenBank/DDBJ whole genome shotgun (WGS) entry which is preliminary data.</text>
</comment>
<dbReference type="Gene3D" id="3.20.20.140">
    <property type="entry name" value="Metal-dependent hydrolases"/>
    <property type="match status" value="1"/>
</dbReference>
<feature type="binding site" evidence="7">
    <location>
        <position position="322"/>
    </location>
    <ligand>
        <name>N-formimidoyl-L-glutamate</name>
        <dbReference type="ChEBI" id="CHEBI:58928"/>
    </ligand>
</feature>
<dbReference type="InterPro" id="IPR005920">
    <property type="entry name" value="HutI"/>
</dbReference>
<name>A0ABR6XNT8_9BURK</name>
<gene>
    <name evidence="7" type="primary">hutI</name>
    <name evidence="9" type="ORF">H8K33_06570</name>
</gene>
<sequence>MSLLNWDSLWLNVHLATMEAGADYGIIRDAAIAVKDGKIAWLGAAQDLPADYVAQSTHDGQGCWLTPGLIDCHTHMVYAGNRSNEFEARLNGVAYEEIARQGGGIVSTVKATRAATEQELMQASLPRVLSSLREGVTTLEIKSGYGLDTATEAKILRVARQIQRDLPVKVTTTFLGAHALPPEFAGRADAYIDEVCERMLPAIVEEGLADAVDVFCEKIGFTLAQTERVFQAAQRHGLPVKLHAEQLSDQGGAALTAKYQGLSADHLEYLSDEGIAAMQKHGTVAVLLPGAFYFLRETKYPPLAALRAAGVPIALATDCNPGTSPMTSPLLTMNMACTLFRMTPLEALQGVTINAARALGMEQNIGSLSAGKQADFAIWKIERPADLAYLIGVNPCVASVYAGQLRELH</sequence>
<reference evidence="9 10" key="1">
    <citation type="submission" date="2020-08" db="EMBL/GenBank/DDBJ databases">
        <title>Novel species isolated from subtropical streams in China.</title>
        <authorList>
            <person name="Lu H."/>
        </authorList>
    </citation>
    <scope>NUCLEOTIDE SEQUENCE [LARGE SCALE GENOMIC DNA]</scope>
    <source>
        <strain evidence="9 10">KCTC 52442</strain>
    </source>
</reference>
<feature type="binding site" evidence="7">
    <location>
        <position position="145"/>
    </location>
    <ligand>
        <name>4-imidazolone-5-propanoate</name>
        <dbReference type="ChEBI" id="CHEBI:77893"/>
    </ligand>
</feature>
<keyword evidence="10" id="KW-1185">Reference proteome</keyword>
<evidence type="ECO:0000256" key="5">
    <source>
        <dbReference type="ARBA" id="ARBA00022833"/>
    </source>
</evidence>
<keyword evidence="5 7" id="KW-0862">Zinc</keyword>
<feature type="binding site" evidence="7">
    <location>
        <position position="73"/>
    </location>
    <ligand>
        <name>Fe(3+)</name>
        <dbReference type="ChEBI" id="CHEBI:29034"/>
    </ligand>
</feature>
<evidence type="ECO:0000256" key="2">
    <source>
        <dbReference type="ARBA" id="ARBA00022723"/>
    </source>
</evidence>
<protein>
    <recommendedName>
        <fullName evidence="1 7">Imidazolonepropionase</fullName>
        <ecNumber evidence="1 7">3.5.2.7</ecNumber>
    </recommendedName>
    <alternativeName>
        <fullName evidence="7">Imidazolone-5-propionate hydrolase</fullName>
    </alternativeName>
</protein>